<dbReference type="Proteomes" id="UP000288805">
    <property type="component" value="Unassembled WGS sequence"/>
</dbReference>
<dbReference type="Pfam" id="PF01535">
    <property type="entry name" value="PPR"/>
    <property type="match status" value="3"/>
</dbReference>
<evidence type="ECO:0000256" key="2">
    <source>
        <dbReference type="ARBA" id="ARBA00022737"/>
    </source>
</evidence>
<dbReference type="InterPro" id="IPR046960">
    <property type="entry name" value="PPR_At4g14850-like_plant"/>
</dbReference>
<evidence type="ECO:0000256" key="3">
    <source>
        <dbReference type="PROSITE-ProRule" id="PRU00708"/>
    </source>
</evidence>
<protein>
    <submittedName>
        <fullName evidence="5">Pentatricopeptide repeat-containing protein, chloroplastic</fullName>
    </submittedName>
</protein>
<evidence type="ECO:0000256" key="1">
    <source>
        <dbReference type="ARBA" id="ARBA00006643"/>
    </source>
</evidence>
<dbReference type="Gene3D" id="1.25.40.10">
    <property type="entry name" value="Tetratricopeptide repeat domain"/>
    <property type="match status" value="5"/>
</dbReference>
<dbReference type="PROSITE" id="PS51375">
    <property type="entry name" value="PPR"/>
    <property type="match status" value="5"/>
</dbReference>
<comment type="similarity">
    <text evidence="1">Belongs to the PPR family. PCMP-H subfamily.</text>
</comment>
<feature type="repeat" description="PPR" evidence="3">
    <location>
        <begin position="134"/>
        <end position="168"/>
    </location>
</feature>
<dbReference type="InterPro" id="IPR002885">
    <property type="entry name" value="PPR_rpt"/>
</dbReference>
<dbReference type="EMBL" id="QGNW01000686">
    <property type="protein sequence ID" value="RVW65699.1"/>
    <property type="molecule type" value="Genomic_DNA"/>
</dbReference>
<dbReference type="InterPro" id="IPR046848">
    <property type="entry name" value="E_motif"/>
</dbReference>
<reference evidence="5 6" key="1">
    <citation type="journal article" date="2018" name="PLoS Genet.">
        <title>Population sequencing reveals clonal diversity and ancestral inbreeding in the grapevine cultivar Chardonnay.</title>
        <authorList>
            <person name="Roach M.J."/>
            <person name="Johnson D.L."/>
            <person name="Bohlmann J."/>
            <person name="van Vuuren H.J."/>
            <person name="Jones S.J."/>
            <person name="Pretorius I.S."/>
            <person name="Schmidt S.A."/>
            <person name="Borneman A.R."/>
        </authorList>
    </citation>
    <scope>NUCLEOTIDE SEQUENCE [LARGE SCALE GENOMIC DNA]</scope>
    <source>
        <strain evidence="6">cv. Chardonnay</strain>
        <tissue evidence="5">Leaf</tissue>
    </source>
</reference>
<comment type="caution">
    <text evidence="5">The sequence shown here is derived from an EMBL/GenBank/DDBJ whole genome shotgun (WGS) entry which is preliminary data.</text>
</comment>
<dbReference type="GO" id="GO:0008270">
    <property type="term" value="F:zinc ion binding"/>
    <property type="evidence" value="ECO:0007669"/>
    <property type="project" value="InterPro"/>
</dbReference>
<dbReference type="Pfam" id="PF13041">
    <property type="entry name" value="PPR_2"/>
    <property type="match status" value="2"/>
</dbReference>
<dbReference type="InterPro" id="IPR011990">
    <property type="entry name" value="TPR-like_helical_dom_sf"/>
</dbReference>
<feature type="repeat" description="PPR" evidence="3">
    <location>
        <begin position="585"/>
        <end position="619"/>
    </location>
</feature>
<evidence type="ECO:0000313" key="5">
    <source>
        <dbReference type="EMBL" id="RVW65699.1"/>
    </source>
</evidence>
<organism evidence="5 6">
    <name type="scientific">Vitis vinifera</name>
    <name type="common">Grape</name>
    <dbReference type="NCBI Taxonomy" id="29760"/>
    <lineage>
        <taxon>Eukaryota</taxon>
        <taxon>Viridiplantae</taxon>
        <taxon>Streptophyta</taxon>
        <taxon>Embryophyta</taxon>
        <taxon>Tracheophyta</taxon>
        <taxon>Spermatophyta</taxon>
        <taxon>Magnoliopsida</taxon>
        <taxon>eudicotyledons</taxon>
        <taxon>Gunneridae</taxon>
        <taxon>Pentapetalae</taxon>
        <taxon>rosids</taxon>
        <taxon>Vitales</taxon>
        <taxon>Vitaceae</taxon>
        <taxon>Viteae</taxon>
        <taxon>Vitis</taxon>
    </lineage>
</organism>
<dbReference type="InterPro" id="IPR032867">
    <property type="entry name" value="DYW_dom"/>
</dbReference>
<gene>
    <name evidence="5" type="primary">PCMP-H40_3</name>
    <name evidence="5" type="ORF">CK203_050187</name>
</gene>
<dbReference type="GO" id="GO:0003723">
    <property type="term" value="F:RNA binding"/>
    <property type="evidence" value="ECO:0007669"/>
    <property type="project" value="InterPro"/>
</dbReference>
<name>A0A438G0F8_VITVI</name>
<proteinExistence type="inferred from homology"/>
<keyword evidence="2" id="KW-0677">Repeat</keyword>
<dbReference type="GO" id="GO:0009451">
    <property type="term" value="P:RNA modification"/>
    <property type="evidence" value="ECO:0007669"/>
    <property type="project" value="InterPro"/>
</dbReference>
<dbReference type="PANTHER" id="PTHR47926">
    <property type="entry name" value="PENTATRICOPEPTIDE REPEAT-CONTAINING PROTEIN"/>
    <property type="match status" value="1"/>
</dbReference>
<dbReference type="SUPFAM" id="SSF48452">
    <property type="entry name" value="TPR-like"/>
    <property type="match status" value="1"/>
</dbReference>
<dbReference type="FunFam" id="1.25.40.10:FF:001967">
    <property type="entry name" value="Pentatricopeptide repeat-containing protein isoform A"/>
    <property type="match status" value="1"/>
</dbReference>
<dbReference type="NCBIfam" id="TIGR00756">
    <property type="entry name" value="PPR"/>
    <property type="match status" value="6"/>
</dbReference>
<dbReference type="Pfam" id="PF20431">
    <property type="entry name" value="E_motif"/>
    <property type="match status" value="1"/>
</dbReference>
<sequence length="762" mass="85747">MASLPSVAVTRTPKSESEFRKYSASFLPSEKSPSVSYQRSTQLDGVSEARCLDFREALSFIREGTKVESAFYVPILQECIDKKLVSDAQKIHAHIVKTGAHKDAFLMTFLVNVYAKCGTMETARKVFDELPRRNVVSWTTLMTGYVHDSKPELAVQVFREMLEAGAYPTNYTLGTALSASSDLHSKELGKQIHGYSIKYRIEFDASIGNSLCSLYSKCGSLECAVKAFRRIRDKNVISWTTVISAWGDNGEAATGLQFFVEMLSECVEPNEFTLTSALSLCCVMQSLDIGTQIHSLTIKLGFESNLPIKNSIMYLYLKCGWIHEAKKLFDEMETISLVTWNAMIAGHARMMDFAKDDLAAHQCGTEALSIFLKLNRSGMKPDLFTFSSVLSVCSSLVALEQGEQVHAQTIKTGFLSDVVVGTALVNMYNKCGSIERASKAFVEMSIRTLISWTSMITGYAQNGQPQQALLLFEDMRLAGVRPNKITFVGVLSACSHAGMVDEALDYFQMMKNEYKITPVMDHYACLIDMFVRLGRLDEAFDFIKEMDLEPNEFIWSILIAGCRSQGKLELGFYAAEQLLNLKPKDTETYNLLLNMYLSAGKWKEVSRVRKMMKEEKLGRLKDWSWISIKDKIYSFKRNARSHAQSGEMYELLGNLHEKAKSFGYEWEESLEVTDEEEDADEEKALSSIVYHSEKLAIAFALLNTSNAVPIRVTKSISMCRDCHNFIRIISLLSAREIIIRDSKRLHKFINGHCSCGDFGTLI</sequence>
<dbReference type="FunFam" id="1.25.40.10:FF:001712">
    <property type="entry name" value="Pentatricopeptide repeat-containing protein chloroplastic"/>
    <property type="match status" value="1"/>
</dbReference>
<feature type="domain" description="DYW" evidence="4">
    <location>
        <begin position="678"/>
        <end position="758"/>
    </location>
</feature>
<dbReference type="PANTHER" id="PTHR47926:SF480">
    <property type="entry name" value="TETRATRICOPEPTIDE REPEAT-LIKE SUPERFAMILY PROTEIN ISOFORM 1"/>
    <property type="match status" value="1"/>
</dbReference>
<evidence type="ECO:0000259" key="4">
    <source>
        <dbReference type="Pfam" id="PF14432"/>
    </source>
</evidence>
<dbReference type="FunFam" id="1.25.40.10:FF:001093">
    <property type="entry name" value="Pentatricopeptide repeat-containing protein At2g34400"/>
    <property type="match status" value="1"/>
</dbReference>
<feature type="repeat" description="PPR" evidence="3">
    <location>
        <begin position="235"/>
        <end position="269"/>
    </location>
</feature>
<dbReference type="AlphaFoldDB" id="A0A438G0F8"/>
<evidence type="ECO:0000313" key="6">
    <source>
        <dbReference type="Proteomes" id="UP000288805"/>
    </source>
</evidence>
<accession>A0A438G0F8</accession>
<dbReference type="Pfam" id="PF14432">
    <property type="entry name" value="DYW_deaminase"/>
    <property type="match status" value="1"/>
</dbReference>
<feature type="repeat" description="PPR" evidence="3">
    <location>
        <begin position="483"/>
        <end position="513"/>
    </location>
</feature>
<feature type="repeat" description="PPR" evidence="3">
    <location>
        <begin position="448"/>
        <end position="482"/>
    </location>
</feature>